<dbReference type="AlphaFoldDB" id="A0A0G1P066"/>
<feature type="transmembrane region" description="Helical" evidence="7">
    <location>
        <begin position="41"/>
        <end position="64"/>
    </location>
</feature>
<comment type="caution">
    <text evidence="10">The sequence shown here is derived from an EMBL/GenBank/DDBJ whole genome shotgun (WGS) entry which is preliminary data.</text>
</comment>
<evidence type="ECO:0000256" key="7">
    <source>
        <dbReference type="SAM" id="Phobius"/>
    </source>
</evidence>
<evidence type="ECO:0000256" key="6">
    <source>
        <dbReference type="ARBA" id="ARBA00038076"/>
    </source>
</evidence>
<sequence length="431" mass="46474">MARLKRDCSRRRMGNSLNNMNHLECIRNAWTIIVRNKVRSFLTMLGIIIGVMAVVVIMSVGAGAQSLILNQIKSMGSNLVGVLPGKSEEKGPPTAVFGILITTLTYEDGRALTTGDNPHIKGAATYVKGVDTVVVGDTQLNTNFVGTTASYPQVEDTAIASGHFFTEEEERSMARVAVLGSDVASELFGDMDPIGVQIKIKRTLFTIIGIMRPRGVSGFQNQDNQIFVPVTTAQKLLLGIDYVSFMRVKVDSADYVEDVKEYMATVLRERHNIDSPESDDFTIRSSDEGLDALISVTNALRFFLAAVASIALVVGGFGIMNIMLAAVQERTKEIGLRKAVGAKHADITLQFLIETVTITFIGGIIGIILGAAISFIVAKVAQGLGYSWDLVITIPSLIMASGVSIAIGAIFGITPARRASRLSPIEALRYE</sequence>
<keyword evidence="5 7" id="KW-0472">Membrane</keyword>
<dbReference type="InterPro" id="IPR003838">
    <property type="entry name" value="ABC3_permease_C"/>
</dbReference>
<dbReference type="Pfam" id="PF12704">
    <property type="entry name" value="MacB_PCD"/>
    <property type="match status" value="1"/>
</dbReference>
<keyword evidence="3 7" id="KW-0812">Transmembrane</keyword>
<feature type="transmembrane region" description="Helical" evidence="7">
    <location>
        <begin position="348"/>
        <end position="378"/>
    </location>
</feature>
<comment type="subcellular location">
    <subcellularLocation>
        <location evidence="1">Cell membrane</location>
        <topology evidence="1">Multi-pass membrane protein</topology>
    </subcellularLocation>
</comment>
<name>A0A0G1P066_9BACT</name>
<dbReference type="Pfam" id="PF02687">
    <property type="entry name" value="FtsX"/>
    <property type="match status" value="1"/>
</dbReference>
<feature type="transmembrane region" description="Helical" evidence="7">
    <location>
        <begin position="302"/>
        <end position="327"/>
    </location>
</feature>
<reference evidence="10 11" key="1">
    <citation type="journal article" date="2015" name="Nature">
        <title>rRNA introns, odd ribosomes, and small enigmatic genomes across a large radiation of phyla.</title>
        <authorList>
            <person name="Brown C.T."/>
            <person name="Hug L.A."/>
            <person name="Thomas B.C."/>
            <person name="Sharon I."/>
            <person name="Castelle C.J."/>
            <person name="Singh A."/>
            <person name="Wilkins M.J."/>
            <person name="Williams K.H."/>
            <person name="Banfield J.F."/>
        </authorList>
    </citation>
    <scope>NUCLEOTIDE SEQUENCE [LARGE SCALE GENOMIC DNA]</scope>
</reference>
<evidence type="ECO:0000313" key="11">
    <source>
        <dbReference type="Proteomes" id="UP000034175"/>
    </source>
</evidence>
<dbReference type="Proteomes" id="UP000034175">
    <property type="component" value="Unassembled WGS sequence"/>
</dbReference>
<dbReference type="GO" id="GO:0005886">
    <property type="term" value="C:plasma membrane"/>
    <property type="evidence" value="ECO:0007669"/>
    <property type="project" value="UniProtKB-SubCell"/>
</dbReference>
<feature type="domain" description="MacB-like periplasmic core" evidence="9">
    <location>
        <begin position="40"/>
        <end position="264"/>
    </location>
</feature>
<dbReference type="GO" id="GO:0022857">
    <property type="term" value="F:transmembrane transporter activity"/>
    <property type="evidence" value="ECO:0007669"/>
    <property type="project" value="TreeGrafter"/>
</dbReference>
<evidence type="ECO:0000256" key="2">
    <source>
        <dbReference type="ARBA" id="ARBA00022475"/>
    </source>
</evidence>
<organism evidence="10 11">
    <name type="scientific">Candidatus Magasanikbacteria bacterium GW2011_GWA2_46_17</name>
    <dbReference type="NCBI Taxonomy" id="1619042"/>
    <lineage>
        <taxon>Bacteria</taxon>
        <taxon>Candidatus Magasanikiibacteriota</taxon>
    </lineage>
</organism>
<evidence type="ECO:0000256" key="5">
    <source>
        <dbReference type="ARBA" id="ARBA00023136"/>
    </source>
</evidence>
<proteinExistence type="inferred from homology"/>
<evidence type="ECO:0000259" key="9">
    <source>
        <dbReference type="Pfam" id="PF12704"/>
    </source>
</evidence>
<dbReference type="EMBL" id="LCMA01000010">
    <property type="protein sequence ID" value="KKU26309.1"/>
    <property type="molecule type" value="Genomic_DNA"/>
</dbReference>
<evidence type="ECO:0000313" key="10">
    <source>
        <dbReference type="EMBL" id="KKU26309.1"/>
    </source>
</evidence>
<evidence type="ECO:0008006" key="12">
    <source>
        <dbReference type="Google" id="ProtNLM"/>
    </source>
</evidence>
<dbReference type="InterPro" id="IPR025857">
    <property type="entry name" value="MacB_PCD"/>
</dbReference>
<accession>A0A0G1P066</accession>
<evidence type="ECO:0000256" key="4">
    <source>
        <dbReference type="ARBA" id="ARBA00022989"/>
    </source>
</evidence>
<comment type="similarity">
    <text evidence="6">Belongs to the ABC-4 integral membrane protein family.</text>
</comment>
<evidence type="ECO:0000259" key="8">
    <source>
        <dbReference type="Pfam" id="PF02687"/>
    </source>
</evidence>
<feature type="domain" description="ABC3 transporter permease C-terminal" evidence="8">
    <location>
        <begin position="307"/>
        <end position="424"/>
    </location>
</feature>
<dbReference type="PANTHER" id="PTHR30572">
    <property type="entry name" value="MEMBRANE COMPONENT OF TRANSPORTER-RELATED"/>
    <property type="match status" value="1"/>
</dbReference>
<protein>
    <recommendedName>
        <fullName evidence="12">Multidrug ABC transporter substrate-binding protein</fullName>
    </recommendedName>
</protein>
<gene>
    <name evidence="10" type="ORF">UX39_C0010G0021</name>
</gene>
<evidence type="ECO:0000256" key="1">
    <source>
        <dbReference type="ARBA" id="ARBA00004651"/>
    </source>
</evidence>
<dbReference type="PANTHER" id="PTHR30572:SF4">
    <property type="entry name" value="ABC TRANSPORTER PERMEASE YTRF"/>
    <property type="match status" value="1"/>
</dbReference>
<evidence type="ECO:0000256" key="3">
    <source>
        <dbReference type="ARBA" id="ARBA00022692"/>
    </source>
</evidence>
<keyword evidence="2" id="KW-1003">Cell membrane</keyword>
<keyword evidence="4 7" id="KW-1133">Transmembrane helix</keyword>
<dbReference type="InterPro" id="IPR050250">
    <property type="entry name" value="Macrolide_Exporter_MacB"/>
</dbReference>
<feature type="transmembrane region" description="Helical" evidence="7">
    <location>
        <begin position="390"/>
        <end position="413"/>
    </location>
</feature>